<dbReference type="SMART" id="SM00257">
    <property type="entry name" value="LysM"/>
    <property type="match status" value="1"/>
</dbReference>
<feature type="chain" id="PRO_5014616786" evidence="1">
    <location>
        <begin position="24"/>
        <end position="202"/>
    </location>
</feature>
<dbReference type="KEGG" id="mpec:B9O19_00076"/>
<dbReference type="InterPro" id="IPR018392">
    <property type="entry name" value="LysM"/>
</dbReference>
<dbReference type="CDD" id="cd05379">
    <property type="entry name" value="CAP_bacterial"/>
    <property type="match status" value="1"/>
</dbReference>
<organism evidence="3 4">
    <name type="scientific">Monoglobus pectinilyticus</name>
    <dbReference type="NCBI Taxonomy" id="1981510"/>
    <lineage>
        <taxon>Bacteria</taxon>
        <taxon>Bacillati</taxon>
        <taxon>Bacillota</taxon>
        <taxon>Clostridia</taxon>
        <taxon>Monoglobales</taxon>
        <taxon>Monoglobaceae</taxon>
        <taxon>Monoglobus</taxon>
    </lineage>
</organism>
<evidence type="ECO:0000256" key="1">
    <source>
        <dbReference type="SAM" id="SignalP"/>
    </source>
</evidence>
<dbReference type="EMBL" id="CP020991">
    <property type="protein sequence ID" value="AUO18261.1"/>
    <property type="molecule type" value="Genomic_DNA"/>
</dbReference>
<proteinExistence type="predicted"/>
<dbReference type="RefSeq" id="WP_102364615.1">
    <property type="nucleotide sequence ID" value="NZ_CP020991.1"/>
</dbReference>
<dbReference type="SUPFAM" id="SSF54106">
    <property type="entry name" value="LysM domain"/>
    <property type="match status" value="1"/>
</dbReference>
<dbReference type="InterPro" id="IPR014248">
    <property type="entry name" value="Spore_coat_assembly_SafA"/>
</dbReference>
<gene>
    <name evidence="3" type="ORF">B9O19_00076</name>
</gene>
<dbReference type="Pfam" id="PF01476">
    <property type="entry name" value="LysM"/>
    <property type="match status" value="1"/>
</dbReference>
<keyword evidence="4" id="KW-1185">Reference proteome</keyword>
<feature type="signal peptide" evidence="1">
    <location>
        <begin position="1"/>
        <end position="23"/>
    </location>
</feature>
<dbReference type="GeneID" id="98061509"/>
<dbReference type="AlphaFoldDB" id="A0A2K9NZ01"/>
<evidence type="ECO:0000313" key="4">
    <source>
        <dbReference type="Proteomes" id="UP000235589"/>
    </source>
</evidence>
<accession>A0A2K9NZ01</accession>
<dbReference type="Gene3D" id="3.10.350.10">
    <property type="entry name" value="LysM domain"/>
    <property type="match status" value="1"/>
</dbReference>
<dbReference type="InterPro" id="IPR036779">
    <property type="entry name" value="LysM_dom_sf"/>
</dbReference>
<dbReference type="CDD" id="cd00118">
    <property type="entry name" value="LysM"/>
    <property type="match status" value="1"/>
</dbReference>
<dbReference type="PANTHER" id="PTHR31157:SF1">
    <property type="entry name" value="SCP DOMAIN-CONTAINING PROTEIN"/>
    <property type="match status" value="1"/>
</dbReference>
<dbReference type="Proteomes" id="UP000235589">
    <property type="component" value="Chromosome"/>
</dbReference>
<dbReference type="OrthoDB" id="9783944at2"/>
<dbReference type="InterPro" id="IPR014044">
    <property type="entry name" value="CAP_dom"/>
</dbReference>
<dbReference type="PANTHER" id="PTHR31157">
    <property type="entry name" value="SCP DOMAIN-CONTAINING PROTEIN"/>
    <property type="match status" value="1"/>
</dbReference>
<dbReference type="Pfam" id="PF00188">
    <property type="entry name" value="CAP"/>
    <property type="match status" value="1"/>
</dbReference>
<protein>
    <submittedName>
        <fullName evidence="3">Spore coat assembly protein SafA</fullName>
    </submittedName>
</protein>
<evidence type="ECO:0000259" key="2">
    <source>
        <dbReference type="PROSITE" id="PS51782"/>
    </source>
</evidence>
<dbReference type="SUPFAM" id="SSF55797">
    <property type="entry name" value="PR-1-like"/>
    <property type="match status" value="1"/>
</dbReference>
<sequence>MKTLKKSLTLIFIISLFCITAEAKTIQHTVVKGESMWKIAVKYQVGLSEIISANPQVSNPALIYPNQVLNIPLMDESITSFEQQVIDLTNEKRASRGLKPLNANWELSRVARYKSQDMANNKYFSHTSPTYGSPFNMIKNFGIKYRSAGENIAYGQRTPAQVVNSWWNSAGHRANMLNANYTDIGVGYVANGNYWTQMFIQK</sequence>
<keyword evidence="1" id="KW-0732">Signal</keyword>
<evidence type="ECO:0000313" key="3">
    <source>
        <dbReference type="EMBL" id="AUO18261.1"/>
    </source>
</evidence>
<dbReference type="Gene3D" id="3.40.33.10">
    <property type="entry name" value="CAP"/>
    <property type="match status" value="1"/>
</dbReference>
<dbReference type="InterPro" id="IPR014258">
    <property type="entry name" value="CAP_domain_YkwD-like"/>
</dbReference>
<dbReference type="NCBIfam" id="TIGR02899">
    <property type="entry name" value="spore_safA"/>
    <property type="match status" value="1"/>
</dbReference>
<reference evidence="3 4" key="1">
    <citation type="submission" date="2017-04" db="EMBL/GenBank/DDBJ databases">
        <title>Monoglobus pectinilyticus 14 draft genome.</title>
        <authorList>
            <person name="Kim C."/>
            <person name="Rosendale D.I."/>
            <person name="Kelly W.J."/>
            <person name="Tannock G.W."/>
            <person name="Patchett M.L."/>
            <person name="Jordens J.Z."/>
        </authorList>
    </citation>
    <scope>NUCLEOTIDE SEQUENCE [LARGE SCALE GENOMIC DNA]</scope>
    <source>
        <strain evidence="3 4">14</strain>
    </source>
</reference>
<dbReference type="PROSITE" id="PS51782">
    <property type="entry name" value="LYSM"/>
    <property type="match status" value="1"/>
</dbReference>
<dbReference type="InterPro" id="IPR035940">
    <property type="entry name" value="CAP_sf"/>
</dbReference>
<feature type="domain" description="LysM" evidence="2">
    <location>
        <begin position="26"/>
        <end position="71"/>
    </location>
</feature>
<dbReference type="NCBIfam" id="TIGR02909">
    <property type="entry name" value="spore_YkwD"/>
    <property type="match status" value="1"/>
</dbReference>
<name>A0A2K9NZ01_9FIRM</name>